<accession>A0A1R2B016</accession>
<proteinExistence type="predicted"/>
<sequence length="87" mass="9822">MRLILKSFCKCCIIIDDPKEPNETVCKEPKLQDSEMTEQNSFSPFRLKETRQRSVDYVVHSPRFGGNANLPKCSTGGTENALLSSKK</sequence>
<reference evidence="1 2" key="1">
    <citation type="submission" date="2016-11" db="EMBL/GenBank/DDBJ databases">
        <title>The macronuclear genome of Stentor coeruleus: a giant cell with tiny introns.</title>
        <authorList>
            <person name="Slabodnick M."/>
            <person name="Ruby J.G."/>
            <person name="Reiff S.B."/>
            <person name="Swart E.C."/>
            <person name="Gosai S."/>
            <person name="Prabakaran S."/>
            <person name="Witkowska E."/>
            <person name="Larue G.E."/>
            <person name="Fisher S."/>
            <person name="Freeman R.M."/>
            <person name="Gunawardena J."/>
            <person name="Chu W."/>
            <person name="Stover N.A."/>
            <person name="Gregory B.D."/>
            <person name="Nowacki M."/>
            <person name="Derisi J."/>
            <person name="Roy S.W."/>
            <person name="Marshall W.F."/>
            <person name="Sood P."/>
        </authorList>
    </citation>
    <scope>NUCLEOTIDE SEQUENCE [LARGE SCALE GENOMIC DNA]</scope>
    <source>
        <strain evidence="1">WM001</strain>
    </source>
</reference>
<evidence type="ECO:0000313" key="2">
    <source>
        <dbReference type="Proteomes" id="UP000187209"/>
    </source>
</evidence>
<comment type="caution">
    <text evidence="1">The sequence shown here is derived from an EMBL/GenBank/DDBJ whole genome shotgun (WGS) entry which is preliminary data.</text>
</comment>
<gene>
    <name evidence="1" type="ORF">SteCoe_32167</name>
</gene>
<organism evidence="1 2">
    <name type="scientific">Stentor coeruleus</name>
    <dbReference type="NCBI Taxonomy" id="5963"/>
    <lineage>
        <taxon>Eukaryota</taxon>
        <taxon>Sar</taxon>
        <taxon>Alveolata</taxon>
        <taxon>Ciliophora</taxon>
        <taxon>Postciliodesmatophora</taxon>
        <taxon>Heterotrichea</taxon>
        <taxon>Heterotrichida</taxon>
        <taxon>Stentoridae</taxon>
        <taxon>Stentor</taxon>
    </lineage>
</organism>
<dbReference type="AlphaFoldDB" id="A0A1R2B016"/>
<name>A0A1R2B016_9CILI</name>
<protein>
    <submittedName>
        <fullName evidence="1">Uncharacterized protein</fullName>
    </submittedName>
</protein>
<dbReference type="Proteomes" id="UP000187209">
    <property type="component" value="Unassembled WGS sequence"/>
</dbReference>
<evidence type="ECO:0000313" key="1">
    <source>
        <dbReference type="EMBL" id="OMJ69970.1"/>
    </source>
</evidence>
<dbReference type="EMBL" id="MPUH01001138">
    <property type="protein sequence ID" value="OMJ69970.1"/>
    <property type="molecule type" value="Genomic_DNA"/>
</dbReference>
<keyword evidence="2" id="KW-1185">Reference proteome</keyword>